<dbReference type="SMART" id="SM00091">
    <property type="entry name" value="PAS"/>
    <property type="match status" value="2"/>
</dbReference>
<evidence type="ECO:0000313" key="10">
    <source>
        <dbReference type="EMBL" id="BAI61359.1"/>
    </source>
</evidence>
<evidence type="ECO:0000256" key="3">
    <source>
        <dbReference type="ARBA" id="ARBA00022553"/>
    </source>
</evidence>
<accession>D1YY37</accession>
<reference evidence="10 11" key="1">
    <citation type="journal article" date="2007" name="Appl. Environ. Microbiol.">
        <title>Isolation of key methanogens for global methane emission from rice paddy fields: a novel isolate affiliated with the clone cluster rice cluster I.</title>
        <authorList>
            <person name="Sakai S."/>
            <person name="Imachi H."/>
            <person name="Sekiguchi Y."/>
            <person name="Ohashi A."/>
            <person name="Harada H."/>
            <person name="Kamagata Y."/>
        </authorList>
    </citation>
    <scope>NUCLEOTIDE SEQUENCE [LARGE SCALE GENOMIC DNA]</scope>
    <source>
        <strain evidence="11">DSM 17711 / JCM 13418 / NBRC 101707 / SANAE</strain>
    </source>
</reference>
<dbReference type="SMART" id="SM00387">
    <property type="entry name" value="HATPase_c"/>
    <property type="match status" value="1"/>
</dbReference>
<dbReference type="PANTHER" id="PTHR43304">
    <property type="entry name" value="PHYTOCHROME-LIKE PROTEIN CPH1"/>
    <property type="match status" value="1"/>
</dbReference>
<dbReference type="EMBL" id="AP011532">
    <property type="protein sequence ID" value="BAI61359.1"/>
    <property type="molecule type" value="Genomic_DNA"/>
</dbReference>
<dbReference type="InterPro" id="IPR005467">
    <property type="entry name" value="His_kinase_dom"/>
</dbReference>
<dbReference type="SMART" id="SM00086">
    <property type="entry name" value="PAC"/>
    <property type="match status" value="2"/>
</dbReference>
<evidence type="ECO:0000256" key="4">
    <source>
        <dbReference type="ARBA" id="ARBA00022679"/>
    </source>
</evidence>
<keyword evidence="6" id="KW-0175">Coiled coil</keyword>
<dbReference type="Pfam" id="PF08447">
    <property type="entry name" value="PAS_3"/>
    <property type="match status" value="2"/>
</dbReference>
<evidence type="ECO:0000256" key="1">
    <source>
        <dbReference type="ARBA" id="ARBA00000085"/>
    </source>
</evidence>
<dbReference type="Pfam" id="PF02518">
    <property type="entry name" value="HATPase_c"/>
    <property type="match status" value="1"/>
</dbReference>
<organism evidence="10 11">
    <name type="scientific">Methanocella paludicola (strain DSM 17711 / JCM 13418 / NBRC 101707 / SANAE)</name>
    <dbReference type="NCBI Taxonomy" id="304371"/>
    <lineage>
        <taxon>Archaea</taxon>
        <taxon>Methanobacteriati</taxon>
        <taxon>Methanobacteriota</taxon>
        <taxon>Stenosarchaea group</taxon>
        <taxon>Methanomicrobia</taxon>
        <taxon>Methanocellales</taxon>
        <taxon>Methanocellaceae</taxon>
        <taxon>Methanocella</taxon>
    </lineage>
</organism>
<protein>
    <recommendedName>
        <fullName evidence="2">histidine kinase</fullName>
        <ecNumber evidence="2">2.7.13.3</ecNumber>
    </recommendedName>
</protein>
<dbReference type="STRING" id="304371.MCP_1287"/>
<feature type="domain" description="PAS" evidence="8">
    <location>
        <begin position="135"/>
        <end position="205"/>
    </location>
</feature>
<evidence type="ECO:0000259" key="8">
    <source>
        <dbReference type="PROSITE" id="PS50112"/>
    </source>
</evidence>
<evidence type="ECO:0000313" key="11">
    <source>
        <dbReference type="Proteomes" id="UP000001882"/>
    </source>
</evidence>
<dbReference type="eggNOG" id="arCOG02350">
    <property type="taxonomic scope" value="Archaea"/>
</dbReference>
<sequence length="498" mass="56558">MAEDLRESEKNLLLAQRISHLGFWVWDIDKDVLEWSDEVYRILGLTPQEFRPSYELFLSFVHPEDRGLVSIAVQDALDGKKPYGIDWRILRRGGSAGYAHSEEVVSYSNGKPVRMIGTILDITELMRAEEALRNSERLYRAIGESIDYGVWVCAPDGRNIYASESFLKLVGLIQQQCSDFGWGDVLHPDDAERTIEAWKECVRAEGTWDIEHRYRGVDGQYHPILARGVPVRDEHGKIICWAGINLDISRLKRTEAELKEAKAQAELYLDLMGHDINNMNQVGIGNLELALETLKEDGRVKKEDLELLEKSLHAITDSSRLIDNVRKLRSTMSKEHQLQPIDLKEVLLGVKEQFSKTNGQDVTINYTPIEGHVMATDLVRDVFINIVGNAIKHSDANKPLEINISQFHIYGTDESYHKVIIEDNGPGIPDELKTRIFNRFERGNTKAKGKGLGLFLVKTLVHDFNGKIWVEDRVPGDHTKGARFMVVLPAVEKVDEKP</sequence>
<dbReference type="PRINTS" id="PR00344">
    <property type="entry name" value="BCTRLSENSOR"/>
</dbReference>
<reference evidence="10 11" key="2">
    <citation type="journal article" date="2008" name="Int. J. Syst. Evol. Microbiol.">
        <title>Methanocella paludicola gen. nov., sp. nov., a methane-producing archaeon, the first isolate of the lineage 'Rice Cluster I', and proposal of the new archaeal order Methanocellales ord. nov.</title>
        <authorList>
            <person name="Sakai S."/>
            <person name="Imachi H."/>
            <person name="Hanada S."/>
            <person name="Ohashi A."/>
            <person name="Harada H."/>
            <person name="Kamagata Y."/>
        </authorList>
    </citation>
    <scope>NUCLEOTIDE SEQUENCE [LARGE SCALE GENOMIC DNA]</scope>
    <source>
        <strain evidence="11">DSM 17711 / JCM 13418 / NBRC 101707 / SANAE</strain>
    </source>
</reference>
<dbReference type="InterPro" id="IPR001610">
    <property type="entry name" value="PAC"/>
</dbReference>
<dbReference type="InterPro" id="IPR000014">
    <property type="entry name" value="PAS"/>
</dbReference>
<dbReference type="PROSITE" id="PS50113">
    <property type="entry name" value="PAC"/>
    <property type="match status" value="2"/>
</dbReference>
<dbReference type="Proteomes" id="UP000001882">
    <property type="component" value="Chromosome"/>
</dbReference>
<dbReference type="InterPro" id="IPR035965">
    <property type="entry name" value="PAS-like_dom_sf"/>
</dbReference>
<feature type="domain" description="PAS" evidence="8">
    <location>
        <begin position="8"/>
        <end position="80"/>
    </location>
</feature>
<dbReference type="EC" id="2.7.13.3" evidence="2"/>
<evidence type="ECO:0000259" key="9">
    <source>
        <dbReference type="PROSITE" id="PS50113"/>
    </source>
</evidence>
<reference evidence="11" key="3">
    <citation type="journal article" date="2011" name="PLoS ONE">
        <title>Genome sequence of a mesophilic hydrogenotrophic methanogen Methanocella paludicola, the first cultivated representative of the order Methanocellales.</title>
        <authorList>
            <person name="Sakai S."/>
            <person name="Takaki Y."/>
            <person name="Shimamura S."/>
            <person name="Sekine M."/>
            <person name="Tajima T."/>
            <person name="Kosugi H."/>
            <person name="Ichikawa N."/>
            <person name="Tasumi E."/>
            <person name="Hiraki A.T."/>
            <person name="Shimizu A."/>
            <person name="Kato Y."/>
            <person name="Nishiko R."/>
            <person name="Mori K."/>
            <person name="Fujita N."/>
            <person name="Imachi H."/>
            <person name="Takai K."/>
        </authorList>
    </citation>
    <scope>NUCLEOTIDE SEQUENCE [LARGE SCALE GENOMIC DNA]</scope>
    <source>
        <strain evidence="11">DSM 17711 / JCM 13418 / NBRC 101707 / SANAE</strain>
    </source>
</reference>
<evidence type="ECO:0000256" key="2">
    <source>
        <dbReference type="ARBA" id="ARBA00012438"/>
    </source>
</evidence>
<dbReference type="Gene3D" id="2.10.70.100">
    <property type="match status" value="1"/>
</dbReference>
<evidence type="ECO:0000256" key="6">
    <source>
        <dbReference type="SAM" id="Coils"/>
    </source>
</evidence>
<dbReference type="PANTHER" id="PTHR43304:SF1">
    <property type="entry name" value="PAC DOMAIN-CONTAINING PROTEIN"/>
    <property type="match status" value="1"/>
</dbReference>
<dbReference type="eggNOG" id="arCOG06516">
    <property type="taxonomic scope" value="Archaea"/>
</dbReference>
<feature type="domain" description="PAC" evidence="9">
    <location>
        <begin position="208"/>
        <end position="260"/>
    </location>
</feature>
<keyword evidence="3" id="KW-0597">Phosphoprotein</keyword>
<keyword evidence="5 10" id="KW-0418">Kinase</keyword>
<dbReference type="InterPro" id="IPR052162">
    <property type="entry name" value="Sensor_kinase/Photoreceptor"/>
</dbReference>
<dbReference type="GO" id="GO:0004673">
    <property type="term" value="F:protein histidine kinase activity"/>
    <property type="evidence" value="ECO:0007669"/>
    <property type="project" value="UniProtKB-EC"/>
</dbReference>
<keyword evidence="11" id="KW-1185">Reference proteome</keyword>
<dbReference type="NCBIfam" id="TIGR00229">
    <property type="entry name" value="sensory_box"/>
    <property type="match status" value="2"/>
</dbReference>
<dbReference type="CDD" id="cd00130">
    <property type="entry name" value="PAS"/>
    <property type="match status" value="2"/>
</dbReference>
<dbReference type="KEGG" id="mpd:MCP_1287"/>
<dbReference type="PROSITE" id="PS50109">
    <property type="entry name" value="HIS_KIN"/>
    <property type="match status" value="1"/>
</dbReference>
<feature type="coiled-coil region" evidence="6">
    <location>
        <begin position="244"/>
        <end position="271"/>
    </location>
</feature>
<comment type="catalytic activity">
    <reaction evidence="1">
        <text>ATP + protein L-histidine = ADP + protein N-phospho-L-histidine.</text>
        <dbReference type="EC" id="2.7.13.3"/>
    </reaction>
</comment>
<dbReference type="Gene3D" id="3.30.565.10">
    <property type="entry name" value="Histidine kinase-like ATPase, C-terminal domain"/>
    <property type="match status" value="1"/>
</dbReference>
<dbReference type="InterPro" id="IPR000700">
    <property type="entry name" value="PAS-assoc_C"/>
</dbReference>
<feature type="domain" description="Histidine kinase" evidence="7">
    <location>
        <begin position="271"/>
        <end position="492"/>
    </location>
</feature>
<dbReference type="InterPro" id="IPR004358">
    <property type="entry name" value="Sig_transdc_His_kin-like_C"/>
</dbReference>
<proteinExistence type="predicted"/>
<dbReference type="InParanoid" id="D1YY37"/>
<evidence type="ECO:0000256" key="5">
    <source>
        <dbReference type="ARBA" id="ARBA00022777"/>
    </source>
</evidence>
<dbReference type="AlphaFoldDB" id="D1YY37"/>
<dbReference type="SUPFAM" id="SSF55785">
    <property type="entry name" value="PYP-like sensor domain (PAS domain)"/>
    <property type="match status" value="2"/>
</dbReference>
<dbReference type="PROSITE" id="PS50112">
    <property type="entry name" value="PAS"/>
    <property type="match status" value="2"/>
</dbReference>
<dbReference type="FunFam" id="3.30.450.20:FF:000099">
    <property type="entry name" value="Sensory box sensor histidine kinase"/>
    <property type="match status" value="1"/>
</dbReference>
<dbReference type="SUPFAM" id="SSF55874">
    <property type="entry name" value="ATPase domain of HSP90 chaperone/DNA topoisomerase II/histidine kinase"/>
    <property type="match status" value="1"/>
</dbReference>
<feature type="domain" description="PAC" evidence="9">
    <location>
        <begin position="83"/>
        <end position="134"/>
    </location>
</feature>
<dbReference type="InterPro" id="IPR013655">
    <property type="entry name" value="PAS_fold_3"/>
</dbReference>
<evidence type="ECO:0000259" key="7">
    <source>
        <dbReference type="PROSITE" id="PS50109"/>
    </source>
</evidence>
<gene>
    <name evidence="10" type="ordered locus">MCP_1287</name>
</gene>
<dbReference type="Gene3D" id="3.30.450.20">
    <property type="entry name" value="PAS domain"/>
    <property type="match status" value="2"/>
</dbReference>
<dbReference type="InterPro" id="IPR036890">
    <property type="entry name" value="HATPase_C_sf"/>
</dbReference>
<name>D1YY37_METPS</name>
<dbReference type="InterPro" id="IPR003594">
    <property type="entry name" value="HATPase_dom"/>
</dbReference>
<dbReference type="CDD" id="cd00075">
    <property type="entry name" value="HATPase"/>
    <property type="match status" value="1"/>
</dbReference>
<keyword evidence="4" id="KW-0808">Transferase</keyword>